<feature type="non-terminal residue" evidence="2">
    <location>
        <position position="98"/>
    </location>
</feature>
<evidence type="ECO:0000313" key="2">
    <source>
        <dbReference type="EMBL" id="KAG1901152.1"/>
    </source>
</evidence>
<sequence length="98" mass="11010">VVIDGVTVGHLCCAIHNCHVPLNNNNHHFCLTHTLTHGHKCAIVSCSNDILIKSKVFHLAEYKAVKNMHQLWGQSHFQLQQRLQHSQLANPTDSIAQD</sequence>
<dbReference type="GeneID" id="64667662"/>
<proteinExistence type="predicted"/>
<dbReference type="EMBL" id="JABBWK010000023">
    <property type="protein sequence ID" value="KAG1901152.1"/>
    <property type="molecule type" value="Genomic_DNA"/>
</dbReference>
<protein>
    <recommendedName>
        <fullName evidence="1">CxC6 like cysteine cluster associated with KDZ domain-containing protein</fullName>
    </recommendedName>
</protein>
<feature type="domain" description="CxC6 like cysteine cluster associated with KDZ" evidence="1">
    <location>
        <begin position="2"/>
        <end position="64"/>
    </location>
</feature>
<comment type="caution">
    <text evidence="2">The sequence shown here is derived from an EMBL/GenBank/DDBJ whole genome shotgun (WGS) entry which is preliminary data.</text>
</comment>
<evidence type="ECO:0000313" key="3">
    <source>
        <dbReference type="Proteomes" id="UP001195769"/>
    </source>
</evidence>
<gene>
    <name evidence="2" type="ORF">F5891DRAFT_895825</name>
</gene>
<reference evidence="2" key="1">
    <citation type="journal article" date="2020" name="New Phytol.">
        <title>Comparative genomics reveals dynamic genome evolution in host specialist ectomycorrhizal fungi.</title>
        <authorList>
            <person name="Lofgren L.A."/>
            <person name="Nguyen N.H."/>
            <person name="Vilgalys R."/>
            <person name="Ruytinx J."/>
            <person name="Liao H.L."/>
            <person name="Branco S."/>
            <person name="Kuo A."/>
            <person name="LaButti K."/>
            <person name="Lipzen A."/>
            <person name="Andreopoulos W."/>
            <person name="Pangilinan J."/>
            <person name="Riley R."/>
            <person name="Hundley H."/>
            <person name="Na H."/>
            <person name="Barry K."/>
            <person name="Grigoriev I.V."/>
            <person name="Stajich J.E."/>
            <person name="Kennedy P.G."/>
        </authorList>
    </citation>
    <scope>NUCLEOTIDE SEQUENCE</scope>
    <source>
        <strain evidence="2">FC203</strain>
    </source>
</reference>
<feature type="non-terminal residue" evidence="2">
    <location>
        <position position="1"/>
    </location>
</feature>
<accession>A0AAD4HLS5</accession>
<dbReference type="AlphaFoldDB" id="A0AAD4HLS5"/>
<name>A0AAD4HLS5_9AGAM</name>
<keyword evidence="3" id="KW-1185">Reference proteome</keyword>
<evidence type="ECO:0000259" key="1">
    <source>
        <dbReference type="Pfam" id="PF18721"/>
    </source>
</evidence>
<dbReference type="Proteomes" id="UP001195769">
    <property type="component" value="Unassembled WGS sequence"/>
</dbReference>
<dbReference type="RefSeq" id="XP_041226727.1">
    <property type="nucleotide sequence ID" value="XM_041373364.1"/>
</dbReference>
<dbReference type="InterPro" id="IPR040898">
    <property type="entry name" value="CxC6"/>
</dbReference>
<organism evidence="2 3">
    <name type="scientific">Suillus fuscotomentosus</name>
    <dbReference type="NCBI Taxonomy" id="1912939"/>
    <lineage>
        <taxon>Eukaryota</taxon>
        <taxon>Fungi</taxon>
        <taxon>Dikarya</taxon>
        <taxon>Basidiomycota</taxon>
        <taxon>Agaricomycotina</taxon>
        <taxon>Agaricomycetes</taxon>
        <taxon>Agaricomycetidae</taxon>
        <taxon>Boletales</taxon>
        <taxon>Suillineae</taxon>
        <taxon>Suillaceae</taxon>
        <taxon>Suillus</taxon>
    </lineage>
</organism>
<dbReference type="Pfam" id="PF18721">
    <property type="entry name" value="CxC6"/>
    <property type="match status" value="1"/>
</dbReference>